<dbReference type="NCBIfam" id="NF004162">
    <property type="entry name" value="PRK05627.1-5"/>
    <property type="match status" value="1"/>
</dbReference>
<dbReference type="PANTHER" id="PTHR22749">
    <property type="entry name" value="RIBOFLAVIN KINASE/FMN ADENYLYLTRANSFERASE"/>
    <property type="match status" value="1"/>
</dbReference>
<keyword evidence="14" id="KW-0067">ATP-binding</keyword>
<dbReference type="InterPro" id="IPR015864">
    <property type="entry name" value="FAD_synthase"/>
</dbReference>
<gene>
    <name evidence="17" type="primary">ribF_20</name>
    <name evidence="17" type="ORF">SDC9_72122</name>
</gene>
<feature type="domain" description="Riboflavin kinase" evidence="16">
    <location>
        <begin position="184"/>
        <end position="309"/>
    </location>
</feature>
<keyword evidence="7" id="KW-0285">Flavoprotein</keyword>
<dbReference type="Pfam" id="PF01687">
    <property type="entry name" value="Flavokinase"/>
    <property type="match status" value="1"/>
</dbReference>
<dbReference type="UniPathway" id="UPA00277">
    <property type="reaction ID" value="UER00407"/>
</dbReference>
<dbReference type="SMART" id="SM00904">
    <property type="entry name" value="Flavokinase"/>
    <property type="match status" value="1"/>
</dbReference>
<keyword evidence="12" id="KW-0418">Kinase</keyword>
<comment type="pathway">
    <text evidence="2">Cofactor biosynthesis; FMN biosynthesis; FMN from riboflavin (ATP route): step 1/1.</text>
</comment>
<comment type="similarity">
    <text evidence="3">Belongs to the RibF family.</text>
</comment>
<evidence type="ECO:0000256" key="6">
    <source>
        <dbReference type="ARBA" id="ARBA00018483"/>
    </source>
</evidence>
<evidence type="ECO:0000256" key="8">
    <source>
        <dbReference type="ARBA" id="ARBA00022643"/>
    </source>
</evidence>
<dbReference type="SUPFAM" id="SSF82114">
    <property type="entry name" value="Riboflavin kinase-like"/>
    <property type="match status" value="1"/>
</dbReference>
<sequence length="312" mass="35170">MQTIYSNHDFNLPDGGTCITVGTFDGVHLGHAEILRFLHSIANQKQIPSIVFTFGTHPRYVLNADATDLKILTTPEEKEHLISKFDIDYLFIQEFTEAFASLPAEHFIADILVGKLKMKSLVVGHDHLFGKDRSGNFALLSELSDKYGFSLIQIPAISNSGFNISSTKIRNLLAASDVQLANDMLGYNYSFTGEVTKGFGIGRELGFPTANLVLSTQQKILPAPGVYIIKAYHGNDTYEGIINIGRRPTFEGNEMQIEAHLFDFDKLVYGEHLTVEFLLFLREETRFESKEELVSQIRKDRDRAFKYFGRIC</sequence>
<dbReference type="InterPro" id="IPR015865">
    <property type="entry name" value="Riboflavin_kinase_bac/euk"/>
</dbReference>
<proteinExistence type="inferred from homology"/>
<keyword evidence="15" id="KW-0511">Multifunctional enzyme</keyword>
<dbReference type="AlphaFoldDB" id="A0A644YAQ2"/>
<evidence type="ECO:0000256" key="11">
    <source>
        <dbReference type="ARBA" id="ARBA00022741"/>
    </source>
</evidence>
<dbReference type="InterPro" id="IPR023465">
    <property type="entry name" value="Riboflavin_kinase_dom_sf"/>
</dbReference>
<dbReference type="SUPFAM" id="SSF52374">
    <property type="entry name" value="Nucleotidylyl transferase"/>
    <property type="match status" value="1"/>
</dbReference>
<evidence type="ECO:0000256" key="7">
    <source>
        <dbReference type="ARBA" id="ARBA00022630"/>
    </source>
</evidence>
<dbReference type="InterPro" id="IPR014729">
    <property type="entry name" value="Rossmann-like_a/b/a_fold"/>
</dbReference>
<keyword evidence="10" id="KW-0548">Nucleotidyltransferase</keyword>
<dbReference type="GO" id="GO:0003919">
    <property type="term" value="F:FMN adenylyltransferase activity"/>
    <property type="evidence" value="ECO:0007669"/>
    <property type="project" value="UniProtKB-EC"/>
</dbReference>
<dbReference type="InterPro" id="IPR023468">
    <property type="entry name" value="Riboflavin_kinase"/>
</dbReference>
<keyword evidence="11" id="KW-0547">Nucleotide-binding</keyword>
<keyword evidence="13" id="KW-0274">FAD</keyword>
<dbReference type="GO" id="GO:0009398">
    <property type="term" value="P:FMN biosynthetic process"/>
    <property type="evidence" value="ECO:0007669"/>
    <property type="project" value="UniProtKB-UniPathway"/>
</dbReference>
<dbReference type="Pfam" id="PF06574">
    <property type="entry name" value="FAD_syn"/>
    <property type="match status" value="1"/>
</dbReference>
<evidence type="ECO:0000256" key="3">
    <source>
        <dbReference type="ARBA" id="ARBA00010214"/>
    </source>
</evidence>
<dbReference type="GO" id="GO:0006747">
    <property type="term" value="P:FAD biosynthetic process"/>
    <property type="evidence" value="ECO:0007669"/>
    <property type="project" value="UniProtKB-UniPathway"/>
</dbReference>
<keyword evidence="9" id="KW-0808">Transferase</keyword>
<name>A0A644YAQ2_9ZZZZ</name>
<dbReference type="NCBIfam" id="TIGR00083">
    <property type="entry name" value="ribF"/>
    <property type="match status" value="1"/>
</dbReference>
<evidence type="ECO:0000256" key="14">
    <source>
        <dbReference type="ARBA" id="ARBA00022840"/>
    </source>
</evidence>
<dbReference type="UniPathway" id="UPA00276">
    <property type="reaction ID" value="UER00406"/>
</dbReference>
<evidence type="ECO:0000256" key="15">
    <source>
        <dbReference type="ARBA" id="ARBA00023268"/>
    </source>
</evidence>
<evidence type="ECO:0000313" key="17">
    <source>
        <dbReference type="EMBL" id="MPM25625.1"/>
    </source>
</evidence>
<evidence type="ECO:0000256" key="2">
    <source>
        <dbReference type="ARBA" id="ARBA00005201"/>
    </source>
</evidence>
<evidence type="ECO:0000256" key="1">
    <source>
        <dbReference type="ARBA" id="ARBA00004726"/>
    </source>
</evidence>
<comment type="pathway">
    <text evidence="1">Cofactor biosynthesis; FAD biosynthesis; FAD from FMN: step 1/1.</text>
</comment>
<dbReference type="InterPro" id="IPR002606">
    <property type="entry name" value="Riboflavin_kinase_bac"/>
</dbReference>
<comment type="caution">
    <text evidence="17">The sequence shown here is derived from an EMBL/GenBank/DDBJ whole genome shotgun (WGS) entry which is preliminary data.</text>
</comment>
<evidence type="ECO:0000256" key="12">
    <source>
        <dbReference type="ARBA" id="ARBA00022777"/>
    </source>
</evidence>
<dbReference type="EMBL" id="VSSQ01004540">
    <property type="protein sequence ID" value="MPM25625.1"/>
    <property type="molecule type" value="Genomic_DNA"/>
</dbReference>
<keyword evidence="8" id="KW-0288">FMN</keyword>
<organism evidence="17">
    <name type="scientific">bioreactor metagenome</name>
    <dbReference type="NCBI Taxonomy" id="1076179"/>
    <lineage>
        <taxon>unclassified sequences</taxon>
        <taxon>metagenomes</taxon>
        <taxon>ecological metagenomes</taxon>
    </lineage>
</organism>
<reference evidence="17" key="1">
    <citation type="submission" date="2019-08" db="EMBL/GenBank/DDBJ databases">
        <authorList>
            <person name="Kucharzyk K."/>
            <person name="Murdoch R.W."/>
            <person name="Higgins S."/>
            <person name="Loffler F."/>
        </authorList>
    </citation>
    <scope>NUCLEOTIDE SEQUENCE</scope>
</reference>
<protein>
    <recommendedName>
        <fullName evidence="6">Bifunctional riboflavin kinase/FMN adenylyltransferase</fullName>
        <ecNumber evidence="4">2.7.1.26</ecNumber>
        <ecNumber evidence="5">2.7.7.2</ecNumber>
    </recommendedName>
</protein>
<dbReference type="PANTHER" id="PTHR22749:SF6">
    <property type="entry name" value="RIBOFLAVIN KINASE"/>
    <property type="match status" value="1"/>
</dbReference>
<evidence type="ECO:0000259" key="16">
    <source>
        <dbReference type="SMART" id="SM00904"/>
    </source>
</evidence>
<evidence type="ECO:0000256" key="4">
    <source>
        <dbReference type="ARBA" id="ARBA00012105"/>
    </source>
</evidence>
<evidence type="ECO:0000256" key="9">
    <source>
        <dbReference type="ARBA" id="ARBA00022679"/>
    </source>
</evidence>
<dbReference type="Gene3D" id="2.40.30.30">
    <property type="entry name" value="Riboflavin kinase-like"/>
    <property type="match status" value="1"/>
</dbReference>
<dbReference type="FunFam" id="3.40.50.620:FF:000021">
    <property type="entry name" value="Riboflavin biosynthesis protein"/>
    <property type="match status" value="1"/>
</dbReference>
<evidence type="ECO:0000256" key="5">
    <source>
        <dbReference type="ARBA" id="ARBA00012393"/>
    </source>
</evidence>
<dbReference type="PIRSF" id="PIRSF004491">
    <property type="entry name" value="FAD_Synth"/>
    <property type="match status" value="1"/>
</dbReference>
<dbReference type="Gene3D" id="3.40.50.620">
    <property type="entry name" value="HUPs"/>
    <property type="match status" value="1"/>
</dbReference>
<dbReference type="GO" id="GO:0005524">
    <property type="term" value="F:ATP binding"/>
    <property type="evidence" value="ECO:0007669"/>
    <property type="project" value="UniProtKB-KW"/>
</dbReference>
<dbReference type="GO" id="GO:0009231">
    <property type="term" value="P:riboflavin biosynthetic process"/>
    <property type="evidence" value="ECO:0007669"/>
    <property type="project" value="InterPro"/>
</dbReference>
<dbReference type="GO" id="GO:0008531">
    <property type="term" value="F:riboflavin kinase activity"/>
    <property type="evidence" value="ECO:0007669"/>
    <property type="project" value="UniProtKB-EC"/>
</dbReference>
<accession>A0A644YAQ2</accession>
<evidence type="ECO:0000256" key="10">
    <source>
        <dbReference type="ARBA" id="ARBA00022695"/>
    </source>
</evidence>
<evidence type="ECO:0000256" key="13">
    <source>
        <dbReference type="ARBA" id="ARBA00022827"/>
    </source>
</evidence>
<dbReference type="EC" id="2.7.7.2" evidence="5"/>
<dbReference type="EC" id="2.7.1.26" evidence="4"/>
<dbReference type="CDD" id="cd02064">
    <property type="entry name" value="FAD_synthetase_N"/>
    <property type="match status" value="1"/>
</dbReference>